<feature type="region of interest" description="Disordered" evidence="1">
    <location>
        <begin position="441"/>
        <end position="463"/>
    </location>
</feature>
<dbReference type="PANTHER" id="PTHR47219:SF20">
    <property type="entry name" value="TBC1 DOMAIN FAMILY MEMBER 2B"/>
    <property type="match status" value="1"/>
</dbReference>
<sequence>MAGSGWQQLAASAKELAGQSASKAKAVSATLGKAVVATSKEVRQLIVAADGEAAPAVADGQHVEGPRQPLEGEDAYGFALELTAEQAAILDRCHAKEERQRQRWQQYMRGSMGGGGGGGGGGSELAADHQLLKKLCRKGIPPELRQAVWLQLCGAHEKRGQHQPAYYADAAMQGAQSQFAHQIELDVPRTFPNNSWVQSEAGQNALRHVLYAFAHHNPRVGYCQSMNYLAAMLLLVLGRDEENAFWVLACLIDDQDEGILYRDMYARDLSGTHVEMRCLRELVQHKLPRLAAHMDALACDMSILATDWFLCLFCTSLPVETAARVWDALLHEGTKVLFRVALALLKLHEPLLLAQDNPGELLRAARAVAAEAYDRDTLMRVAFEGVGSMPMERINSYRARKQREVDREMAARETRVNLQAAVRGQGFVVHESEAVLLQRPAGTEAAAADSPQHASPARSGSGNGVRWVSHLQALTSSIGGGVKDSIDRGRMRIAHRRAQSLGATAYEAPSP</sequence>
<dbReference type="PANTHER" id="PTHR47219">
    <property type="entry name" value="RAB GTPASE-ACTIVATING PROTEIN 1-LIKE"/>
    <property type="match status" value="1"/>
</dbReference>
<evidence type="ECO:0000313" key="4">
    <source>
        <dbReference type="Proteomes" id="UP000239899"/>
    </source>
</evidence>
<dbReference type="AlphaFoldDB" id="A0A2P6TQE4"/>
<evidence type="ECO:0000256" key="1">
    <source>
        <dbReference type="SAM" id="MobiDB-lite"/>
    </source>
</evidence>
<dbReference type="STRING" id="3076.A0A2P6TQE4"/>
<comment type="caution">
    <text evidence="3">The sequence shown here is derived from an EMBL/GenBank/DDBJ whole genome shotgun (WGS) entry which is preliminary data.</text>
</comment>
<dbReference type="EMBL" id="LHPG02000009">
    <property type="protein sequence ID" value="PRW56258.1"/>
    <property type="molecule type" value="Genomic_DNA"/>
</dbReference>
<dbReference type="SUPFAM" id="SSF47923">
    <property type="entry name" value="Ypt/Rab-GAP domain of gyp1p"/>
    <property type="match status" value="2"/>
</dbReference>
<dbReference type="Gene3D" id="1.10.10.750">
    <property type="entry name" value="Ypt/Rab-GAP domain of gyp1p, domain 1"/>
    <property type="match status" value="1"/>
</dbReference>
<keyword evidence="4" id="KW-1185">Reference proteome</keyword>
<dbReference type="PROSITE" id="PS50086">
    <property type="entry name" value="TBC_RABGAP"/>
    <property type="match status" value="1"/>
</dbReference>
<dbReference type="Proteomes" id="UP000239899">
    <property type="component" value="Unassembled WGS sequence"/>
</dbReference>
<accession>A0A2P6TQE4</accession>
<dbReference type="GO" id="GO:0005096">
    <property type="term" value="F:GTPase activator activity"/>
    <property type="evidence" value="ECO:0007669"/>
    <property type="project" value="TreeGrafter"/>
</dbReference>
<name>A0A2P6TQE4_CHLSO</name>
<feature type="domain" description="Rab-GAP TBC" evidence="2">
    <location>
        <begin position="139"/>
        <end position="333"/>
    </location>
</feature>
<dbReference type="FunFam" id="1.10.8.270:FF:000016">
    <property type="entry name" value="TBC1 domain family member 2A"/>
    <property type="match status" value="1"/>
</dbReference>
<dbReference type="Pfam" id="PF00566">
    <property type="entry name" value="RabGAP-TBC"/>
    <property type="match status" value="1"/>
</dbReference>
<dbReference type="OrthoDB" id="294251at2759"/>
<organism evidence="3 4">
    <name type="scientific">Chlorella sorokiniana</name>
    <name type="common">Freshwater green alga</name>
    <dbReference type="NCBI Taxonomy" id="3076"/>
    <lineage>
        <taxon>Eukaryota</taxon>
        <taxon>Viridiplantae</taxon>
        <taxon>Chlorophyta</taxon>
        <taxon>core chlorophytes</taxon>
        <taxon>Trebouxiophyceae</taxon>
        <taxon>Chlorellales</taxon>
        <taxon>Chlorellaceae</taxon>
        <taxon>Chlorella clade</taxon>
        <taxon>Chlorella</taxon>
    </lineage>
</organism>
<evidence type="ECO:0000313" key="3">
    <source>
        <dbReference type="EMBL" id="PRW56258.1"/>
    </source>
</evidence>
<protein>
    <submittedName>
        <fullName evidence="3">TBC1 domain family member 2A</fullName>
    </submittedName>
</protein>
<dbReference type="InterPro" id="IPR000195">
    <property type="entry name" value="Rab-GAP-TBC_dom"/>
</dbReference>
<dbReference type="GO" id="GO:0031267">
    <property type="term" value="F:small GTPase binding"/>
    <property type="evidence" value="ECO:0007669"/>
    <property type="project" value="TreeGrafter"/>
</dbReference>
<evidence type="ECO:0000259" key="2">
    <source>
        <dbReference type="PROSITE" id="PS50086"/>
    </source>
</evidence>
<dbReference type="InterPro" id="IPR050302">
    <property type="entry name" value="Rab_GAP_TBC_domain"/>
</dbReference>
<gene>
    <name evidence="3" type="ORF">C2E21_4982</name>
</gene>
<dbReference type="SMART" id="SM00164">
    <property type="entry name" value="TBC"/>
    <property type="match status" value="1"/>
</dbReference>
<dbReference type="Gene3D" id="1.10.8.270">
    <property type="entry name" value="putative rabgap domain of human tbc1 domain family member 14 like domains"/>
    <property type="match status" value="1"/>
</dbReference>
<dbReference type="InterPro" id="IPR035969">
    <property type="entry name" value="Rab-GAP_TBC_sf"/>
</dbReference>
<reference evidence="3 4" key="1">
    <citation type="journal article" date="2018" name="Plant J.">
        <title>Genome sequences of Chlorella sorokiniana UTEX 1602 and Micractinium conductrix SAG 241.80: implications to maltose excretion by a green alga.</title>
        <authorList>
            <person name="Arriola M.B."/>
            <person name="Velmurugan N."/>
            <person name="Zhang Y."/>
            <person name="Plunkett M.H."/>
            <person name="Hondzo H."/>
            <person name="Barney B.M."/>
        </authorList>
    </citation>
    <scope>NUCLEOTIDE SEQUENCE [LARGE SCALE GENOMIC DNA]</scope>
    <source>
        <strain evidence="4">UTEX 1602</strain>
    </source>
</reference>
<dbReference type="Gene3D" id="1.10.472.80">
    <property type="entry name" value="Ypt/Rab-GAP domain of gyp1p, domain 3"/>
    <property type="match status" value="1"/>
</dbReference>
<proteinExistence type="predicted"/>